<feature type="compositionally biased region" description="Polar residues" evidence="1">
    <location>
        <begin position="292"/>
        <end position="313"/>
    </location>
</feature>
<dbReference type="GO" id="GO:0006631">
    <property type="term" value="P:fatty acid metabolic process"/>
    <property type="evidence" value="ECO:0007669"/>
    <property type="project" value="TreeGrafter"/>
</dbReference>
<proteinExistence type="predicted"/>
<feature type="domain" description="Fe2OG dioxygenase" evidence="2">
    <location>
        <begin position="232"/>
        <end position="424"/>
    </location>
</feature>
<dbReference type="GO" id="GO:0005759">
    <property type="term" value="C:mitochondrial matrix"/>
    <property type="evidence" value="ECO:0007669"/>
    <property type="project" value="TreeGrafter"/>
</dbReference>
<reference evidence="3 4" key="1">
    <citation type="journal article" date="2019" name="Nat. Ecol. Evol.">
        <title>Megaphylogeny resolves global patterns of mushroom evolution.</title>
        <authorList>
            <person name="Varga T."/>
            <person name="Krizsan K."/>
            <person name="Foldi C."/>
            <person name="Dima B."/>
            <person name="Sanchez-Garcia M."/>
            <person name="Sanchez-Ramirez S."/>
            <person name="Szollosi G.J."/>
            <person name="Szarkandi J.G."/>
            <person name="Papp V."/>
            <person name="Albert L."/>
            <person name="Andreopoulos W."/>
            <person name="Angelini C."/>
            <person name="Antonin V."/>
            <person name="Barry K.W."/>
            <person name="Bougher N.L."/>
            <person name="Buchanan P."/>
            <person name="Buyck B."/>
            <person name="Bense V."/>
            <person name="Catcheside P."/>
            <person name="Chovatia M."/>
            <person name="Cooper J."/>
            <person name="Damon W."/>
            <person name="Desjardin D."/>
            <person name="Finy P."/>
            <person name="Geml J."/>
            <person name="Haridas S."/>
            <person name="Hughes K."/>
            <person name="Justo A."/>
            <person name="Karasinski D."/>
            <person name="Kautmanova I."/>
            <person name="Kiss B."/>
            <person name="Kocsube S."/>
            <person name="Kotiranta H."/>
            <person name="LaButti K.M."/>
            <person name="Lechner B.E."/>
            <person name="Liimatainen K."/>
            <person name="Lipzen A."/>
            <person name="Lukacs Z."/>
            <person name="Mihaltcheva S."/>
            <person name="Morgado L.N."/>
            <person name="Niskanen T."/>
            <person name="Noordeloos M.E."/>
            <person name="Ohm R.A."/>
            <person name="Ortiz-Santana B."/>
            <person name="Ovrebo C."/>
            <person name="Racz N."/>
            <person name="Riley R."/>
            <person name="Savchenko A."/>
            <person name="Shiryaev A."/>
            <person name="Soop K."/>
            <person name="Spirin V."/>
            <person name="Szebenyi C."/>
            <person name="Tomsovsky M."/>
            <person name="Tulloss R.E."/>
            <person name="Uehling J."/>
            <person name="Grigoriev I.V."/>
            <person name="Vagvolgyi C."/>
            <person name="Papp T."/>
            <person name="Martin F.M."/>
            <person name="Miettinen O."/>
            <person name="Hibbett D.S."/>
            <person name="Nagy L.G."/>
        </authorList>
    </citation>
    <scope>NUCLEOTIDE SEQUENCE [LARGE SCALE GENOMIC DNA]</scope>
    <source>
        <strain evidence="3 4">CBS 962.96</strain>
    </source>
</reference>
<dbReference type="GO" id="GO:0016706">
    <property type="term" value="F:2-oxoglutarate-dependent dioxygenase activity"/>
    <property type="evidence" value="ECO:0007669"/>
    <property type="project" value="TreeGrafter"/>
</dbReference>
<feature type="compositionally biased region" description="Basic and acidic residues" evidence="1">
    <location>
        <begin position="374"/>
        <end position="392"/>
    </location>
</feature>
<gene>
    <name evidence="3" type="ORF">K435DRAFT_294743</name>
</gene>
<dbReference type="InterPro" id="IPR037151">
    <property type="entry name" value="AlkB-like_sf"/>
</dbReference>
<feature type="region of interest" description="Disordered" evidence="1">
    <location>
        <begin position="1"/>
        <end position="31"/>
    </location>
</feature>
<sequence>MSFSSSESQHYHRKRKLSLSHEVDDASQRRRHLKTSLRLEIPTNSVETTDLELESAISGADSLFDDIFDEASGEETSTGTLPSSHSLVEVPKSSSSPLPLTLGSVPALRSFSSRLHSNNSIPGLFFDPSILIPADIANEVFDFCLKTYFSGRNANVNQVMLFGRASPPPSEEHESDPDSDPDKRNTNLTGLPPPLLSLLSSLSSLLLPSLPPITHSLLFPDSSSGSASPSPNLHRARQAIINLYHPGEGITPHVDLLRRFGDGILGVSFGSGCVMEFRKVGEGEDVPETYAAPSSGTNRLTNTTSTSVQTSGSKCEMRTKAEEGEGFGTDAYDVYLPERSVIVMSGDARYKWTHGIPRRKWDYVEDVTQDDTRVGLDEGLREDSLGNKDASKNEATGSTTERSEGRGRCLERGTRLSITFRFLLPGAEIVGLEEEKQAE</sequence>
<evidence type="ECO:0000256" key="1">
    <source>
        <dbReference type="SAM" id="MobiDB-lite"/>
    </source>
</evidence>
<dbReference type="PANTHER" id="PTHR21052">
    <property type="entry name" value="SPERMATOGENESIS ASSOCIATED 11-RELATED"/>
    <property type="match status" value="1"/>
</dbReference>
<feature type="compositionally biased region" description="Basic and acidic residues" evidence="1">
    <location>
        <begin position="19"/>
        <end position="28"/>
    </location>
</feature>
<dbReference type="SUPFAM" id="SSF51197">
    <property type="entry name" value="Clavaminate synthase-like"/>
    <property type="match status" value="1"/>
</dbReference>
<keyword evidence="4" id="KW-1185">Reference proteome</keyword>
<evidence type="ECO:0000259" key="2">
    <source>
        <dbReference type="PROSITE" id="PS51471"/>
    </source>
</evidence>
<dbReference type="PROSITE" id="PS51471">
    <property type="entry name" value="FE2OG_OXY"/>
    <property type="match status" value="1"/>
</dbReference>
<feature type="region of interest" description="Disordered" evidence="1">
    <location>
        <begin position="162"/>
        <end position="190"/>
    </location>
</feature>
<feature type="compositionally biased region" description="Low complexity" evidence="1">
    <location>
        <begin position="83"/>
        <end position="95"/>
    </location>
</feature>
<evidence type="ECO:0000313" key="4">
    <source>
        <dbReference type="Proteomes" id="UP000297245"/>
    </source>
</evidence>
<dbReference type="PANTHER" id="PTHR21052:SF0">
    <property type="entry name" value="ALPHA-KETOGLUTARATE-DEPENDENT DIOXYGENASE ALKB HOMOLOG 7, MITOCHONDRIAL"/>
    <property type="match status" value="1"/>
</dbReference>
<protein>
    <recommendedName>
        <fullName evidence="2">Fe2OG dioxygenase domain-containing protein</fullName>
    </recommendedName>
</protein>
<organism evidence="3 4">
    <name type="scientific">Dendrothele bispora (strain CBS 962.96)</name>
    <dbReference type="NCBI Taxonomy" id="1314807"/>
    <lineage>
        <taxon>Eukaryota</taxon>
        <taxon>Fungi</taxon>
        <taxon>Dikarya</taxon>
        <taxon>Basidiomycota</taxon>
        <taxon>Agaricomycotina</taxon>
        <taxon>Agaricomycetes</taxon>
        <taxon>Agaricomycetidae</taxon>
        <taxon>Agaricales</taxon>
        <taxon>Agaricales incertae sedis</taxon>
        <taxon>Dendrothele</taxon>
    </lineage>
</organism>
<dbReference type="InterPro" id="IPR032870">
    <property type="entry name" value="ALKBH7-like"/>
</dbReference>
<dbReference type="Proteomes" id="UP000297245">
    <property type="component" value="Unassembled WGS sequence"/>
</dbReference>
<dbReference type="InterPro" id="IPR005123">
    <property type="entry name" value="Oxoglu/Fe-dep_dioxygenase_dom"/>
</dbReference>
<dbReference type="AlphaFoldDB" id="A0A4S8MKK6"/>
<accession>A0A4S8MKK6</accession>
<dbReference type="GO" id="GO:0006974">
    <property type="term" value="P:DNA damage response"/>
    <property type="evidence" value="ECO:0007669"/>
    <property type="project" value="InterPro"/>
</dbReference>
<name>A0A4S8MKK6_DENBC</name>
<dbReference type="EMBL" id="ML179068">
    <property type="protein sequence ID" value="THV03373.1"/>
    <property type="molecule type" value="Genomic_DNA"/>
</dbReference>
<dbReference type="Pfam" id="PF13532">
    <property type="entry name" value="2OG-FeII_Oxy_2"/>
    <property type="match status" value="1"/>
</dbReference>
<feature type="region of interest" description="Disordered" evidence="1">
    <location>
        <begin position="291"/>
        <end position="318"/>
    </location>
</feature>
<dbReference type="Gene3D" id="2.60.120.590">
    <property type="entry name" value="Alpha-ketoglutarate-dependent dioxygenase AlkB-like"/>
    <property type="match status" value="1"/>
</dbReference>
<feature type="region of interest" description="Disordered" evidence="1">
    <location>
        <begin position="73"/>
        <end position="95"/>
    </location>
</feature>
<evidence type="ECO:0000313" key="3">
    <source>
        <dbReference type="EMBL" id="THV03373.1"/>
    </source>
</evidence>
<dbReference type="OrthoDB" id="412814at2759"/>
<feature type="region of interest" description="Disordered" evidence="1">
    <location>
        <begin position="374"/>
        <end position="408"/>
    </location>
</feature>
<dbReference type="InterPro" id="IPR027450">
    <property type="entry name" value="AlkB-like"/>
</dbReference>